<proteinExistence type="predicted"/>
<dbReference type="InterPro" id="IPR010730">
    <property type="entry name" value="HET"/>
</dbReference>
<dbReference type="OrthoDB" id="5135333at2759"/>
<organism evidence="2 3">
    <name type="scientific">Neocucurbitaria cava</name>
    <dbReference type="NCBI Taxonomy" id="798079"/>
    <lineage>
        <taxon>Eukaryota</taxon>
        <taxon>Fungi</taxon>
        <taxon>Dikarya</taxon>
        <taxon>Ascomycota</taxon>
        <taxon>Pezizomycotina</taxon>
        <taxon>Dothideomycetes</taxon>
        <taxon>Pleosporomycetidae</taxon>
        <taxon>Pleosporales</taxon>
        <taxon>Pleosporineae</taxon>
        <taxon>Cucurbitariaceae</taxon>
        <taxon>Neocucurbitaria</taxon>
    </lineage>
</organism>
<evidence type="ECO:0000313" key="2">
    <source>
        <dbReference type="EMBL" id="KAJ4365076.1"/>
    </source>
</evidence>
<reference evidence="2" key="1">
    <citation type="submission" date="2022-10" db="EMBL/GenBank/DDBJ databases">
        <title>Tapping the CABI collections for fungal endophytes: first genome assemblies for Collariella, Neodidymelliopsis, Ascochyta clinopodiicola, Didymella pomorum, Didymosphaeria variabile, Neocosmospora piperis and Neocucurbitaria cava.</title>
        <authorList>
            <person name="Hill R."/>
        </authorList>
    </citation>
    <scope>NUCLEOTIDE SEQUENCE</scope>
    <source>
        <strain evidence="2">IMI 356814</strain>
    </source>
</reference>
<sequence length="815" mass="92511">MATVTYRPSPTQTKPQRVFALMTLTRPVGTDPFPPTEPWQGEIHGYRNTKAEMLNWMTELRIRHKSGSFWTFRNGEYTVASGGVPVQGFNAVVGRDVTDGGEKVWRLYWVEKREGLLHAIMNSLSEVSPEPRLCEVCADIEFRNIASAAQYCTKPPSEEEYKSALDKDLGTIEEVIERKERCDFCSLIATHYFKEETSLDGLFVGQCKLVCEIDFCISSSDHQNPVSRDRPPHTHTKTAWIQIHPDETVSSVPLPWELDSIDSRSQGVRQLFQLQAGYDRPDTEQSDTLSGIHGRRVRSLIDLNLPRKWLGTCEQEHIGRCSHGSSILAWETGFMPMFIIDVEDRCVTTTPPECRYVALSYVWGAARVLKHIGANTTFLRTPGSVSGPDVPMTIRDAICLVEGIGEKYLWVDSLCIIQDDFAQQQTQIAKMDQVYAKALFTIVAASGGDAGAGLPGVNLTHRSQAQEVLRLPNCHFYTLLYNGTEADNIVNKSTWAHRAWTMQELLFSSRCLIFTELQAYWKCPGAVWLEEVALEDTTSTNLEIFSGTANARFPDQALDPYDYSRLYGRLLGNYVQRQLTYKADLINAFSGITGRLSAIQNDKFFWGLPQSRFSWSLGWYLYAKQARNYATTRLATTTGAIQEVPFPSWSWAAWTSGDITPWISFLRSNQFSYKLQHQEGYEFLPVVDFWISEELGTLIPIEEPGRHADAVHTQHRFPWQGTECQLPEDIPSSRQRRPGLLHFWTSVAKVECDGTNGAEDAIVVCRTDDNRPMQDLVVLKVEWKEGIAYRVRSDLYPEADWLALETRHWRFVTLG</sequence>
<accession>A0A9W8Y1X8</accession>
<comment type="caution">
    <text evidence="2">The sequence shown here is derived from an EMBL/GenBank/DDBJ whole genome shotgun (WGS) entry which is preliminary data.</text>
</comment>
<evidence type="ECO:0000259" key="1">
    <source>
        <dbReference type="Pfam" id="PF06985"/>
    </source>
</evidence>
<dbReference type="Proteomes" id="UP001140560">
    <property type="component" value="Unassembled WGS sequence"/>
</dbReference>
<dbReference type="Pfam" id="PF06985">
    <property type="entry name" value="HET"/>
    <property type="match status" value="1"/>
</dbReference>
<dbReference type="AlphaFoldDB" id="A0A9W8Y1X8"/>
<gene>
    <name evidence="2" type="ORF">N0V83_008693</name>
</gene>
<feature type="domain" description="Heterokaryon incompatibility" evidence="1">
    <location>
        <begin position="356"/>
        <end position="504"/>
    </location>
</feature>
<protein>
    <recommendedName>
        <fullName evidence="1">Heterokaryon incompatibility domain-containing protein</fullName>
    </recommendedName>
</protein>
<dbReference type="PANTHER" id="PTHR33112:SF12">
    <property type="entry name" value="HETEROKARYON INCOMPATIBILITY DOMAIN-CONTAINING PROTEIN"/>
    <property type="match status" value="1"/>
</dbReference>
<evidence type="ECO:0000313" key="3">
    <source>
        <dbReference type="Proteomes" id="UP001140560"/>
    </source>
</evidence>
<name>A0A9W8Y1X8_9PLEO</name>
<dbReference type="PANTHER" id="PTHR33112">
    <property type="entry name" value="DOMAIN PROTEIN, PUTATIVE-RELATED"/>
    <property type="match status" value="1"/>
</dbReference>
<keyword evidence="3" id="KW-1185">Reference proteome</keyword>
<dbReference type="EMBL" id="JAPEUY010000016">
    <property type="protein sequence ID" value="KAJ4365076.1"/>
    <property type="molecule type" value="Genomic_DNA"/>
</dbReference>